<dbReference type="Proteomes" id="UP000015453">
    <property type="component" value="Unassembled WGS sequence"/>
</dbReference>
<dbReference type="Pfam" id="PF00085">
    <property type="entry name" value="Thioredoxin"/>
    <property type="match status" value="2"/>
</dbReference>
<dbReference type="CDD" id="cd02961">
    <property type="entry name" value="PDI_a_family"/>
    <property type="match status" value="1"/>
</dbReference>
<accession>S8E1U6</accession>
<dbReference type="CDD" id="cd02982">
    <property type="entry name" value="PDI_b'_family"/>
    <property type="match status" value="1"/>
</dbReference>
<feature type="compositionally biased region" description="Acidic residues" evidence="2">
    <location>
        <begin position="11"/>
        <end position="20"/>
    </location>
</feature>
<dbReference type="SUPFAM" id="SSF52833">
    <property type="entry name" value="Thioredoxin-like"/>
    <property type="match status" value="4"/>
</dbReference>
<dbReference type="PANTHER" id="PTHR18929:SF189">
    <property type="entry name" value="PROTEIN DISULFIDE ISOMERASE-LIKE 1-5-RELATED"/>
    <property type="match status" value="1"/>
</dbReference>
<dbReference type="EMBL" id="AUSU01002028">
    <property type="protein sequence ID" value="EPS69648.1"/>
    <property type="molecule type" value="Genomic_DNA"/>
</dbReference>
<comment type="caution">
    <text evidence="4">The sequence shown here is derived from an EMBL/GenBank/DDBJ whole genome shotgun (WGS) entry which is preliminary data.</text>
</comment>
<evidence type="ECO:0000313" key="5">
    <source>
        <dbReference type="Proteomes" id="UP000015453"/>
    </source>
</evidence>
<dbReference type="Pfam" id="PF13848">
    <property type="entry name" value="Thioredoxin_6"/>
    <property type="match status" value="1"/>
</dbReference>
<dbReference type="PANTHER" id="PTHR18929">
    <property type="entry name" value="PROTEIN DISULFIDE ISOMERASE"/>
    <property type="match status" value="1"/>
</dbReference>
<evidence type="ECO:0000313" key="4">
    <source>
        <dbReference type="EMBL" id="EPS69648.1"/>
    </source>
</evidence>
<dbReference type="GO" id="GO:0034976">
    <property type="term" value="P:response to endoplasmic reticulum stress"/>
    <property type="evidence" value="ECO:0007669"/>
    <property type="project" value="TreeGrafter"/>
</dbReference>
<gene>
    <name evidence="4" type="ORF">M569_05111</name>
</gene>
<feature type="non-terminal residue" evidence="4">
    <location>
        <position position="1"/>
    </location>
</feature>
<proteinExistence type="inferred from homology"/>
<reference evidence="4 5" key="1">
    <citation type="journal article" date="2013" name="BMC Genomics">
        <title>The miniature genome of a carnivorous plant Genlisea aurea contains a low number of genes and short non-coding sequences.</title>
        <authorList>
            <person name="Leushkin E.V."/>
            <person name="Sutormin R.A."/>
            <person name="Nabieva E.R."/>
            <person name="Penin A.A."/>
            <person name="Kondrashov A.S."/>
            <person name="Logacheva M.D."/>
        </authorList>
    </citation>
    <scope>NUCLEOTIDE SEQUENCE [LARGE SCALE GENOMIC DNA]</scope>
</reference>
<evidence type="ECO:0000259" key="3">
    <source>
        <dbReference type="PROSITE" id="PS51352"/>
    </source>
</evidence>
<dbReference type="InterPro" id="IPR013766">
    <property type="entry name" value="Thioredoxin_domain"/>
</dbReference>
<feature type="domain" description="Thioredoxin" evidence="3">
    <location>
        <begin position="9"/>
        <end position="149"/>
    </location>
</feature>
<dbReference type="FunFam" id="3.40.30.10:FF:000204">
    <property type="entry name" value="Protein disulfide isomerase-like 1-6"/>
    <property type="match status" value="1"/>
</dbReference>
<dbReference type="CDD" id="cd02981">
    <property type="entry name" value="PDI_b_family"/>
    <property type="match status" value="1"/>
</dbReference>
<dbReference type="GO" id="GO:0005783">
    <property type="term" value="C:endoplasmic reticulum"/>
    <property type="evidence" value="ECO:0007669"/>
    <property type="project" value="TreeGrafter"/>
</dbReference>
<dbReference type="OrthoDB" id="427280at2759"/>
<evidence type="ECO:0000256" key="2">
    <source>
        <dbReference type="SAM" id="MobiDB-lite"/>
    </source>
</evidence>
<dbReference type="Gene3D" id="3.40.30.10">
    <property type="entry name" value="Glutaredoxin"/>
    <property type="match status" value="4"/>
</dbReference>
<dbReference type="AlphaFoldDB" id="S8E1U6"/>
<dbReference type="PROSITE" id="PS51352">
    <property type="entry name" value="THIOREDOXIN_2"/>
    <property type="match status" value="2"/>
</dbReference>
<feature type="domain" description="Thioredoxin" evidence="3">
    <location>
        <begin position="365"/>
        <end position="497"/>
    </location>
</feature>
<protein>
    <recommendedName>
        <fullName evidence="3">Thioredoxin domain-containing protein</fullName>
    </recommendedName>
</protein>
<sequence>DEIQELIAIDNEQETEDDSAEPTSHFESRKKSEAEVLGKAQRIVLELNSDNIKRVLAENEYVLLLGYAPWDGRSAELMPKFAEAANLLKSLGSTLLMAKLDSERHPQAASSIGIKGLPTLLLFVNGTSQAYTGGFSSEEIVTWARKKTGMPVIRISSVAEATEFLKQHSVYAVGSFSEFEGYEYEQFYEAAVADNEIQFVETSSLEAAKALFPEAKENTAIPSFFLVKNEPEHCTSLDGILSLERILRFLEDNKLPLVNVMTDFNSAKIYSRVDKLQVYVFAVAEALNEMIIDDLREISRKFKSKILFIAVDIGNDNLAKPILSLFGLEESKGTVVVAFNYVSNSKYLLESNATPRNVEDFCSKLAEGSLHPFFKSQPVPENERSSSSGGTLSVVGKTFDELILRSTENVVLEVHTPWCIKCEAASKQIQKLAKHFEGLDGLVFARLDASLNEVPNLNVEDYPALLFFPAGNKSNPVKLPTNSNLKELASLINTYLKGRHESPGKDEL</sequence>
<feature type="region of interest" description="Disordered" evidence="2">
    <location>
        <begin position="1"/>
        <end position="31"/>
    </location>
</feature>
<dbReference type="InterPro" id="IPR036249">
    <property type="entry name" value="Thioredoxin-like_sf"/>
</dbReference>
<comment type="similarity">
    <text evidence="1">Belongs to the protein disulfide isomerase family.</text>
</comment>
<dbReference type="GO" id="GO:0003756">
    <property type="term" value="F:protein disulfide isomerase activity"/>
    <property type="evidence" value="ECO:0007669"/>
    <property type="project" value="TreeGrafter"/>
</dbReference>
<evidence type="ECO:0000256" key="1">
    <source>
        <dbReference type="ARBA" id="ARBA00006347"/>
    </source>
</evidence>
<name>S8E1U6_9LAMI</name>
<keyword evidence="5" id="KW-1185">Reference proteome</keyword>
<dbReference type="GO" id="GO:0006457">
    <property type="term" value="P:protein folding"/>
    <property type="evidence" value="ECO:0007669"/>
    <property type="project" value="TreeGrafter"/>
</dbReference>
<organism evidence="4 5">
    <name type="scientific">Genlisea aurea</name>
    <dbReference type="NCBI Taxonomy" id="192259"/>
    <lineage>
        <taxon>Eukaryota</taxon>
        <taxon>Viridiplantae</taxon>
        <taxon>Streptophyta</taxon>
        <taxon>Embryophyta</taxon>
        <taxon>Tracheophyta</taxon>
        <taxon>Spermatophyta</taxon>
        <taxon>Magnoliopsida</taxon>
        <taxon>eudicotyledons</taxon>
        <taxon>Gunneridae</taxon>
        <taxon>Pentapetalae</taxon>
        <taxon>asterids</taxon>
        <taxon>lamiids</taxon>
        <taxon>Lamiales</taxon>
        <taxon>Lentibulariaceae</taxon>
        <taxon>Genlisea</taxon>
    </lineage>
</organism>
<dbReference type="FunFam" id="3.40.30.10:FF:000201">
    <property type="entry name" value="Protein disulfide isomerase-like 1-5"/>
    <property type="match status" value="1"/>
</dbReference>